<dbReference type="GO" id="GO:0008564">
    <property type="term" value="F:protein-exporting ATPase activity"/>
    <property type="evidence" value="ECO:0007669"/>
    <property type="project" value="UniProtKB-EC"/>
</dbReference>
<dbReference type="InterPro" id="IPR011116">
    <property type="entry name" value="SecA_Wing/Scaffold"/>
</dbReference>
<dbReference type="InterPro" id="IPR011115">
    <property type="entry name" value="SecA_DEAD"/>
</dbReference>
<feature type="domain" description="SecA family profile" evidence="19">
    <location>
        <begin position="1"/>
        <end position="642"/>
    </location>
</feature>
<dbReference type="PROSITE" id="PS51196">
    <property type="entry name" value="SECA_MOTOR_DEAD"/>
    <property type="match status" value="1"/>
</dbReference>
<protein>
    <recommendedName>
        <fullName evidence="15 16">Protein translocase subunit SecA</fullName>
        <ecNumber evidence="15">7.4.2.8</ecNumber>
    </recommendedName>
</protein>
<dbReference type="Proteomes" id="UP000276301">
    <property type="component" value="Unassembled WGS sequence"/>
</dbReference>
<dbReference type="GO" id="GO:0005524">
    <property type="term" value="F:ATP binding"/>
    <property type="evidence" value="ECO:0007669"/>
    <property type="project" value="UniProtKB-UniRule"/>
</dbReference>
<dbReference type="Pfam" id="PF21090">
    <property type="entry name" value="P-loop_SecA"/>
    <property type="match status" value="1"/>
</dbReference>
<dbReference type="FunFam" id="3.40.50.300:FF:000113">
    <property type="entry name" value="Preprotein translocase subunit SecA"/>
    <property type="match status" value="1"/>
</dbReference>
<dbReference type="CDD" id="cd18803">
    <property type="entry name" value="SF2_C_secA"/>
    <property type="match status" value="1"/>
</dbReference>
<dbReference type="GO" id="GO:0065002">
    <property type="term" value="P:intracellular protein transmembrane transport"/>
    <property type="evidence" value="ECO:0007669"/>
    <property type="project" value="UniProtKB-UniRule"/>
</dbReference>
<keyword evidence="21" id="KW-1185">Reference proteome</keyword>
<gene>
    <name evidence="15 20" type="primary">secA</name>
    <name evidence="20" type="ORF">D4A47_04095</name>
</gene>
<name>A0A498CQV5_9FIRM</name>
<dbReference type="GO" id="GO:0017038">
    <property type="term" value="P:protein import"/>
    <property type="evidence" value="ECO:0007669"/>
    <property type="project" value="InterPro"/>
</dbReference>
<comment type="catalytic activity">
    <reaction evidence="15">
        <text>ATP + H2O + cellular proteinSide 1 = ADP + phosphate + cellular proteinSide 2.</text>
        <dbReference type="EC" id="7.4.2.8"/>
    </reaction>
</comment>
<feature type="domain" description="Helicase ATP-binding" evidence="18">
    <location>
        <begin position="87"/>
        <end position="225"/>
    </location>
</feature>
<comment type="subunit">
    <text evidence="15">Monomer and homodimer. Part of the essential Sec protein translocation apparatus which comprises SecA, SecYEG and auxiliary proteins SecDF. Other proteins may also be involved.</text>
</comment>
<dbReference type="GO" id="GO:0006605">
    <property type="term" value="P:protein targeting"/>
    <property type="evidence" value="ECO:0007669"/>
    <property type="project" value="UniProtKB-UniRule"/>
</dbReference>
<dbReference type="EC" id="7.4.2.8" evidence="15"/>
<evidence type="ECO:0000256" key="9">
    <source>
        <dbReference type="ARBA" id="ARBA00022833"/>
    </source>
</evidence>
<dbReference type="Pfam" id="PF02810">
    <property type="entry name" value="SEC-C"/>
    <property type="match status" value="1"/>
</dbReference>
<comment type="cofactor">
    <cofactor evidence="1">
        <name>Zn(2+)</name>
        <dbReference type="ChEBI" id="CHEBI:29105"/>
    </cofactor>
</comment>
<evidence type="ECO:0000256" key="15">
    <source>
        <dbReference type="HAMAP-Rule" id="MF_01382"/>
    </source>
</evidence>
<evidence type="ECO:0000256" key="12">
    <source>
        <dbReference type="ARBA" id="ARBA00022967"/>
    </source>
</evidence>
<dbReference type="GO" id="GO:0005829">
    <property type="term" value="C:cytosol"/>
    <property type="evidence" value="ECO:0007669"/>
    <property type="project" value="TreeGrafter"/>
</dbReference>
<dbReference type="InterPro" id="IPR027417">
    <property type="entry name" value="P-loop_NTPase"/>
</dbReference>
<feature type="region of interest" description="Disordered" evidence="17">
    <location>
        <begin position="859"/>
        <end position="903"/>
    </location>
</feature>
<dbReference type="SMART" id="SM00958">
    <property type="entry name" value="SecA_PP_bind"/>
    <property type="match status" value="1"/>
</dbReference>
<dbReference type="InterPro" id="IPR036670">
    <property type="entry name" value="SecA_X-link_sf"/>
</dbReference>
<evidence type="ECO:0000256" key="17">
    <source>
        <dbReference type="SAM" id="MobiDB-lite"/>
    </source>
</evidence>
<keyword evidence="5 15" id="KW-1003">Cell membrane</keyword>
<dbReference type="GO" id="GO:0005886">
    <property type="term" value="C:plasma membrane"/>
    <property type="evidence" value="ECO:0007669"/>
    <property type="project" value="UniProtKB-SubCell"/>
</dbReference>
<dbReference type="FunFam" id="1.10.3060.10:FF:000003">
    <property type="entry name" value="Protein translocase subunit SecA"/>
    <property type="match status" value="1"/>
</dbReference>
<keyword evidence="14 15" id="KW-0472">Membrane</keyword>
<comment type="similarity">
    <text evidence="3 15 16">Belongs to the SecA family.</text>
</comment>
<dbReference type="SUPFAM" id="SSF81886">
    <property type="entry name" value="Helical scaffold and wing domains of SecA"/>
    <property type="match status" value="1"/>
</dbReference>
<dbReference type="Pfam" id="PF01043">
    <property type="entry name" value="SecA_PP_bind"/>
    <property type="match status" value="1"/>
</dbReference>
<dbReference type="EMBL" id="RCHT01000004">
    <property type="protein sequence ID" value="RLL13131.1"/>
    <property type="molecule type" value="Genomic_DNA"/>
</dbReference>
<dbReference type="NCBIfam" id="NF009538">
    <property type="entry name" value="PRK12904.1"/>
    <property type="match status" value="1"/>
</dbReference>
<evidence type="ECO:0000256" key="1">
    <source>
        <dbReference type="ARBA" id="ARBA00001947"/>
    </source>
</evidence>
<dbReference type="RefSeq" id="WP_121586273.1">
    <property type="nucleotide sequence ID" value="NZ_RCHT01000004.1"/>
</dbReference>
<evidence type="ECO:0000256" key="16">
    <source>
        <dbReference type="RuleBase" id="RU003874"/>
    </source>
</evidence>
<evidence type="ECO:0000256" key="8">
    <source>
        <dbReference type="ARBA" id="ARBA00022741"/>
    </source>
</evidence>
<dbReference type="PANTHER" id="PTHR30612:SF0">
    <property type="entry name" value="CHLOROPLAST PROTEIN-TRANSPORTING ATPASE"/>
    <property type="match status" value="1"/>
</dbReference>
<evidence type="ECO:0000313" key="20">
    <source>
        <dbReference type="EMBL" id="RLL13131.1"/>
    </source>
</evidence>
<comment type="function">
    <text evidence="15">Part of the Sec protein translocase complex. Interacts with the SecYEG preprotein conducting channel. Has a central role in coupling the hydrolysis of ATP to the transfer of proteins into and across the cell membrane, serving as an ATP-driven molecular motor driving the stepwise translocation of polypeptide chains across the membrane.</text>
</comment>
<dbReference type="HAMAP" id="MF_01382">
    <property type="entry name" value="SecA"/>
    <property type="match status" value="1"/>
</dbReference>
<dbReference type="AlphaFoldDB" id="A0A498CQV5"/>
<dbReference type="GO" id="GO:0046872">
    <property type="term" value="F:metal ion binding"/>
    <property type="evidence" value="ECO:0007669"/>
    <property type="project" value="UniProtKB-KW"/>
</dbReference>
<keyword evidence="9" id="KW-0862">Zinc</keyword>
<dbReference type="Gene3D" id="3.40.50.300">
    <property type="entry name" value="P-loop containing nucleotide triphosphate hydrolases"/>
    <property type="match status" value="2"/>
</dbReference>
<dbReference type="CDD" id="cd17928">
    <property type="entry name" value="DEXDc_SecA"/>
    <property type="match status" value="1"/>
</dbReference>
<dbReference type="NCBIfam" id="TIGR00963">
    <property type="entry name" value="secA"/>
    <property type="match status" value="1"/>
</dbReference>
<evidence type="ECO:0000256" key="11">
    <source>
        <dbReference type="ARBA" id="ARBA00022927"/>
    </source>
</evidence>
<comment type="subcellular location">
    <subcellularLocation>
        <location evidence="15">Cell membrane</location>
        <topology evidence="15">Peripheral membrane protein</topology>
        <orientation evidence="15">Cytoplasmic side</orientation>
    </subcellularLocation>
    <subcellularLocation>
        <location evidence="15">Cytoplasm</location>
    </subcellularLocation>
    <subcellularLocation>
        <location evidence="2">Membrane</location>
        <topology evidence="2">Peripheral membrane protein</topology>
    </subcellularLocation>
    <text evidence="15">Distribution is 50-50.</text>
</comment>
<feature type="binding site" evidence="15">
    <location>
        <position position="507"/>
    </location>
    <ligand>
        <name>ATP</name>
        <dbReference type="ChEBI" id="CHEBI:30616"/>
    </ligand>
</feature>
<dbReference type="Pfam" id="PF07516">
    <property type="entry name" value="SecA_SW"/>
    <property type="match status" value="1"/>
</dbReference>
<dbReference type="PRINTS" id="PR00906">
    <property type="entry name" value="SECA"/>
</dbReference>
<dbReference type="InterPro" id="IPR014018">
    <property type="entry name" value="SecA_motor_DEAD"/>
</dbReference>
<dbReference type="Pfam" id="PF07517">
    <property type="entry name" value="SecA_DEAD"/>
    <property type="match status" value="1"/>
</dbReference>
<dbReference type="PROSITE" id="PS51192">
    <property type="entry name" value="HELICASE_ATP_BIND_1"/>
    <property type="match status" value="1"/>
</dbReference>
<evidence type="ECO:0000256" key="13">
    <source>
        <dbReference type="ARBA" id="ARBA00023010"/>
    </source>
</evidence>
<dbReference type="SMART" id="SM00957">
    <property type="entry name" value="SecA_DEAD"/>
    <property type="match status" value="1"/>
</dbReference>
<feature type="binding site" evidence="15">
    <location>
        <begin position="103"/>
        <end position="107"/>
    </location>
    <ligand>
        <name>ATP</name>
        <dbReference type="ChEBI" id="CHEBI:30616"/>
    </ligand>
</feature>
<evidence type="ECO:0000256" key="6">
    <source>
        <dbReference type="ARBA" id="ARBA00022490"/>
    </source>
</evidence>
<keyword evidence="7" id="KW-0479">Metal-binding</keyword>
<proteinExistence type="inferred from homology"/>
<evidence type="ECO:0000256" key="5">
    <source>
        <dbReference type="ARBA" id="ARBA00022475"/>
    </source>
</evidence>
<dbReference type="GO" id="GO:0031522">
    <property type="term" value="C:cell envelope Sec protein transport complex"/>
    <property type="evidence" value="ECO:0007669"/>
    <property type="project" value="UniProtKB-ARBA"/>
</dbReference>
<evidence type="ECO:0000256" key="2">
    <source>
        <dbReference type="ARBA" id="ARBA00004170"/>
    </source>
</evidence>
<evidence type="ECO:0000256" key="10">
    <source>
        <dbReference type="ARBA" id="ARBA00022840"/>
    </source>
</evidence>
<dbReference type="InterPro" id="IPR000185">
    <property type="entry name" value="SecA"/>
</dbReference>
<dbReference type="Gene3D" id="1.10.3060.10">
    <property type="entry name" value="Helical scaffold and wing domains of SecA"/>
    <property type="match status" value="1"/>
</dbReference>
<accession>A0A498CQV5</accession>
<keyword evidence="6 15" id="KW-0963">Cytoplasm</keyword>
<feature type="binding site" evidence="15">
    <location>
        <position position="85"/>
    </location>
    <ligand>
        <name>ATP</name>
        <dbReference type="ChEBI" id="CHEBI:30616"/>
    </ligand>
</feature>
<dbReference type="PROSITE" id="PS01312">
    <property type="entry name" value="SECA"/>
    <property type="match status" value="1"/>
</dbReference>
<keyword evidence="12 15" id="KW-1278">Translocase</keyword>
<reference evidence="20 21" key="1">
    <citation type="submission" date="2018-10" db="EMBL/GenBank/DDBJ databases">
        <title>Anaerotruncus faecis sp. nov., isolated from human feces.</title>
        <authorList>
            <person name="Wang Y.-J."/>
        </authorList>
    </citation>
    <scope>NUCLEOTIDE SEQUENCE [LARGE SCALE GENOMIC DNA]</scope>
    <source>
        <strain evidence="20 21">22A2-44</strain>
    </source>
</reference>
<dbReference type="PANTHER" id="PTHR30612">
    <property type="entry name" value="SECA INNER MEMBRANE COMPONENT OF SEC PROTEIN SECRETION SYSTEM"/>
    <property type="match status" value="1"/>
</dbReference>
<keyword evidence="4 15" id="KW-0813">Transport</keyword>
<organism evidence="20 21">
    <name type="scientific">Anaerotruncus massiliensis</name>
    <name type="common">ex Liu et al. 2021</name>
    <dbReference type="NCBI Taxonomy" id="2321404"/>
    <lineage>
        <taxon>Bacteria</taxon>
        <taxon>Bacillati</taxon>
        <taxon>Bacillota</taxon>
        <taxon>Clostridia</taxon>
        <taxon>Eubacteriales</taxon>
        <taxon>Oscillospiraceae</taxon>
        <taxon>Anaerotruncus</taxon>
    </lineage>
</organism>
<evidence type="ECO:0000256" key="14">
    <source>
        <dbReference type="ARBA" id="ARBA00023136"/>
    </source>
</evidence>
<dbReference type="SUPFAM" id="SSF81767">
    <property type="entry name" value="Pre-protein crosslinking domain of SecA"/>
    <property type="match status" value="1"/>
</dbReference>
<dbReference type="GO" id="GO:0043952">
    <property type="term" value="P:protein transport by the Sec complex"/>
    <property type="evidence" value="ECO:0007669"/>
    <property type="project" value="TreeGrafter"/>
</dbReference>
<sequence length="911" mass="103897">MGILNKVFGTYSSREIKRVLPLQQKVLELEETYRAMSDDELKAMTPKLRERLAQGEPLDSVLPDAFAACREASDRVLGMRHFPVQVIGGIILHQGRIAEMKTGEGKTLVATLPAYLNALTGKGVHIVTVNDYLAKRDSEWMGKVYRFLGLTVGLIVHGLTTAERREAYGCDITYGTNNEFGFDYLRDNMVIYKTDKVQRGHNYAIVDEVDSILIDEARTPLIISGQGDKSTDLYEKADRFANTLKCYRVAEADSKEEHDDVDGDYIVDEKAKTATLTASGVKKAEEYFGLDNLTDGDNMQIQHHINQAIKAHGIMQRDVDYVVKDGEVIIVDEFTGRLMLGRRYNEGLHQAIEAKEGVKVERESKTLATITFQNFFRMYDKLAGMTGTALTEADEFMEIYKLDVVEIPTNKPIQRHDHPDVVYKTETAKFHAVIENIVECHEKGQPVLVGTISIEKSELLSQMLKRRGIRHEVLNAKYHDKEAEIVAQAGKYGAVTIATNMAGRGTDIMLGGNAEYLAKADLRREGYDEETINEATGFADTHNEEILAARRLFREKMDQYRAEISVEAEKVREAGGLFIIGTERHESRRIDNQLRGRSGRQGDPGETRFFISLEDDLMRLFGGERIQNMMNMIGAEDDMPIEAKILSNSIESAQSKVETRNFGIRKNVLQFDDVMNRQREVIYSQRDKVLDGEDISGIIRNMITETIDSVVDRYLVDKEVHDNWNLEGLRDYFMGWLTTHDDLRYTTEQLGEITDDEIKRQLRERAEKLYAAREEQFTSPIMREVERVVLLRNVDTKWMQHIDDMEELKRGMYLRSYAQKDPVVEYRIEGFDMFDAMIESIREDTVKLMFTIQLRTNQEPKREQVAKPAQEGFGSDGTIQNKPRSVKKVGRNDPCPCGSGKKYKKCCGRDE</sequence>
<dbReference type="InterPro" id="IPR036266">
    <property type="entry name" value="SecA_Wing/Scaffold_sf"/>
</dbReference>
<dbReference type="InterPro" id="IPR004027">
    <property type="entry name" value="SEC_C_motif"/>
</dbReference>
<dbReference type="InterPro" id="IPR014001">
    <property type="entry name" value="Helicase_ATP-bd"/>
</dbReference>
<evidence type="ECO:0000259" key="19">
    <source>
        <dbReference type="PROSITE" id="PS51196"/>
    </source>
</evidence>
<keyword evidence="13 15" id="KW-0811">Translocation</keyword>
<dbReference type="FunFam" id="3.90.1440.10:FF:000002">
    <property type="entry name" value="Protein translocase subunit SecA"/>
    <property type="match status" value="1"/>
</dbReference>
<dbReference type="FunFam" id="3.40.50.300:FF:000334">
    <property type="entry name" value="Protein translocase subunit SecA"/>
    <property type="match status" value="1"/>
</dbReference>
<evidence type="ECO:0000259" key="18">
    <source>
        <dbReference type="PROSITE" id="PS51192"/>
    </source>
</evidence>
<keyword evidence="8 15" id="KW-0547">Nucleotide-binding</keyword>
<evidence type="ECO:0000313" key="21">
    <source>
        <dbReference type="Proteomes" id="UP000276301"/>
    </source>
</evidence>
<dbReference type="SUPFAM" id="SSF52540">
    <property type="entry name" value="P-loop containing nucleoside triphosphate hydrolases"/>
    <property type="match status" value="2"/>
</dbReference>
<dbReference type="InterPro" id="IPR011130">
    <property type="entry name" value="SecA_preprotein_X-link_dom"/>
</dbReference>
<dbReference type="InterPro" id="IPR044722">
    <property type="entry name" value="SecA_SF2_C"/>
</dbReference>
<evidence type="ECO:0000256" key="3">
    <source>
        <dbReference type="ARBA" id="ARBA00007650"/>
    </source>
</evidence>
<keyword evidence="11 15" id="KW-0653">Protein transport</keyword>
<evidence type="ECO:0000256" key="4">
    <source>
        <dbReference type="ARBA" id="ARBA00022448"/>
    </source>
</evidence>
<keyword evidence="10 15" id="KW-0067">ATP-binding</keyword>
<dbReference type="Gene3D" id="3.90.1440.10">
    <property type="entry name" value="SecA, preprotein cross-linking domain"/>
    <property type="match status" value="1"/>
</dbReference>
<comment type="caution">
    <text evidence="20">The sequence shown here is derived from an EMBL/GenBank/DDBJ whole genome shotgun (WGS) entry which is preliminary data.</text>
</comment>
<dbReference type="InterPro" id="IPR020937">
    <property type="entry name" value="SecA_CS"/>
</dbReference>
<evidence type="ECO:0000256" key="7">
    <source>
        <dbReference type="ARBA" id="ARBA00022723"/>
    </source>
</evidence>